<sequence>MPGRKNEAADRNIFADYGAKIFQAPRLTGKQPRPRGFCRPGGAAKNLPPQRANRRAHAPVFVGGVPRTPSRLSLRPKAGSVARPPALKAFSHFFAWPEWTTEKIGEKRRLKGGGRA</sequence>
<dbReference type="HOGENOM" id="CLU_2092926_0_0_6"/>
<dbReference type="EMBL" id="CP002038">
    <property type="protein sequence ID" value="ADM99165.1"/>
    <property type="molecule type" value="Genomic_DNA"/>
</dbReference>
<gene>
    <name evidence="2" type="ordered locus">Dda3937_04650</name>
</gene>
<proteinExistence type="predicted"/>
<name>E0SJJ1_DICD3</name>
<keyword evidence="3" id="KW-1185">Reference proteome</keyword>
<dbReference type="AlphaFoldDB" id="E0SJJ1"/>
<evidence type="ECO:0000313" key="2">
    <source>
        <dbReference type="EMBL" id="ADM99165.1"/>
    </source>
</evidence>
<evidence type="ECO:0000313" key="3">
    <source>
        <dbReference type="Proteomes" id="UP000006859"/>
    </source>
</evidence>
<dbReference type="Proteomes" id="UP000006859">
    <property type="component" value="Chromosome"/>
</dbReference>
<evidence type="ECO:0000256" key="1">
    <source>
        <dbReference type="SAM" id="MobiDB-lite"/>
    </source>
</evidence>
<reference evidence="2 3" key="1">
    <citation type="journal article" date="2011" name="J. Bacteriol.">
        <title>Genome sequence of the plant-pathogenic bacterium Dickeya dadantii 3937.</title>
        <authorList>
            <person name="Glasner J.D."/>
            <person name="Yang C.H."/>
            <person name="Reverchon S."/>
            <person name="Hugouvieux-Cotte-Pattat N."/>
            <person name="Condemine G."/>
            <person name="Bohin J.P."/>
            <person name="Van Gijsegem F."/>
            <person name="Yang S."/>
            <person name="Franza T."/>
            <person name="Expert D."/>
            <person name="Plunkett G. III"/>
            <person name="San Francisco M.J."/>
            <person name="Charkowski A.O."/>
            <person name="Py B."/>
            <person name="Bell K."/>
            <person name="Rauscher L."/>
            <person name="Rodriguez-Palenzuela P."/>
            <person name="Toussaint A."/>
            <person name="Holeva M.C."/>
            <person name="He S.Y."/>
            <person name="Douet V."/>
            <person name="Boccara M."/>
            <person name="Blanco C."/>
            <person name="Toth I."/>
            <person name="Anderson B.D."/>
            <person name="Biehl B.S."/>
            <person name="Mau B."/>
            <person name="Flynn S.M."/>
            <person name="Barras F."/>
            <person name="Lindeberg M."/>
            <person name="Birch P.R."/>
            <person name="Tsuyumu S."/>
            <person name="Shi X."/>
            <person name="Hibbing M."/>
            <person name="Yap M.N."/>
            <person name="Carpentier M."/>
            <person name="Dassa E."/>
            <person name="Umehara M."/>
            <person name="Kim J.F."/>
            <person name="Rusch M."/>
            <person name="Soni P."/>
            <person name="Mayhew G.F."/>
            <person name="Fouts D.E."/>
            <person name="Gill S.R."/>
            <person name="Blattner F.R."/>
            <person name="Keen N.T."/>
            <person name="Perna N.T."/>
        </authorList>
    </citation>
    <scope>NUCLEOTIDE SEQUENCE [LARGE SCALE GENOMIC DNA]</scope>
    <source>
        <strain evidence="2 3">3937</strain>
    </source>
</reference>
<accession>E0SJJ1</accession>
<feature type="region of interest" description="Disordered" evidence="1">
    <location>
        <begin position="24"/>
        <end position="55"/>
    </location>
</feature>
<organism evidence="2 3">
    <name type="scientific">Dickeya dadantii (strain 3937)</name>
    <name type="common">Erwinia chrysanthemi (strain 3937)</name>
    <dbReference type="NCBI Taxonomy" id="198628"/>
    <lineage>
        <taxon>Bacteria</taxon>
        <taxon>Pseudomonadati</taxon>
        <taxon>Pseudomonadota</taxon>
        <taxon>Gammaproteobacteria</taxon>
        <taxon>Enterobacterales</taxon>
        <taxon>Pectobacteriaceae</taxon>
        <taxon>Dickeya</taxon>
    </lineage>
</organism>
<dbReference type="STRING" id="198628.Dda3937_04650"/>
<dbReference type="KEGG" id="ddd:Dda3937_04650"/>
<protein>
    <submittedName>
        <fullName evidence="2">Uncharacterized protein</fullName>
    </submittedName>
</protein>